<protein>
    <recommendedName>
        <fullName evidence="1">Outer membrane protein beta-barrel domain-containing protein</fullName>
    </recommendedName>
</protein>
<name>A0A7Z8YD14_CAPOC</name>
<feature type="domain" description="Outer membrane protein beta-barrel" evidence="1">
    <location>
        <begin position="222"/>
        <end position="609"/>
    </location>
</feature>
<dbReference type="Proteomes" id="UP000276733">
    <property type="component" value="Unassembled WGS sequence"/>
</dbReference>
<proteinExistence type="predicted"/>
<accession>A0A7Z8YD14</accession>
<comment type="caution">
    <text evidence="2">The sequence shown here is derived from an EMBL/GenBank/DDBJ whole genome shotgun (WGS) entry which is preliminary data.</text>
</comment>
<evidence type="ECO:0000313" key="2">
    <source>
        <dbReference type="EMBL" id="VDG81205.1"/>
    </source>
</evidence>
<organism evidence="2 3">
    <name type="scientific">Capnocytophaga ochracea</name>
    <dbReference type="NCBI Taxonomy" id="1018"/>
    <lineage>
        <taxon>Bacteria</taxon>
        <taxon>Pseudomonadati</taxon>
        <taxon>Bacteroidota</taxon>
        <taxon>Flavobacteriia</taxon>
        <taxon>Flavobacteriales</taxon>
        <taxon>Flavobacteriaceae</taxon>
        <taxon>Capnocytophaga</taxon>
    </lineage>
</organism>
<sequence length="634" mass="75103">MNYVPNISTINGLKILGSDNILIVLDEKEVKISKDKIISFLNSIPIKSIENIEVIDRVDSSVDSSKSGIIKINTIRKEGQSGSLEQQIYYNNNWGYSNDMGLFYSNEKYRVFSTFSHSRGKLSYEEVNNLNLENQSLLYNGVTEAYLNRKNDNLLLGIDYYITKKSNLSFLYIFDYDIDDNHNRNTHTNISKKSIFDYSLNTKRLFNQTSKDHSISLAFNNTIDTIGSSIKISLDFMNKKYVNPESLEEIHYKIPIIKESNIQNSKSNSFVYVFNTIWNKKFSNNHIFYLGTRFSFVDNKDFFDYFDILNNQQIKNYNFSNDFFLKEYIFSFFTRYLFPIGEKSTISLGTRSEYNYNAFNNRLEHDNNDNSEWLFNIQYNTKLWNNNLYISAINRLNRVNYNLFNPTYVRSSYTSAYVGNKDLKPSNIYQIQVGYTGKINFNFTYRYTKNNILTIPNDINGILTTKPENIGHRNDFYIFTSINHKMYDWWEMNLKLMGGNLNFSIPNKKFNSLYGEVYLIHRFYLPHDIEFGLEYYYVSNHKNLYTKIYYNNYINLDLYIPISKSFKLGISFDDIFNSSRTKSEYYFNNIYDYNFNKDDSREISFSITYEFSKGKKVDENIRKNGVQEEKNRMR</sequence>
<dbReference type="RefSeq" id="WP_258868720.1">
    <property type="nucleotide sequence ID" value="NZ_UYIQ01000001.1"/>
</dbReference>
<dbReference type="AlphaFoldDB" id="A0A7Z8YD14"/>
<gene>
    <name evidence="2" type="ORF">NCTC11458_00489</name>
</gene>
<dbReference type="EMBL" id="UYIQ01000001">
    <property type="protein sequence ID" value="VDG81205.1"/>
    <property type="molecule type" value="Genomic_DNA"/>
</dbReference>
<dbReference type="SUPFAM" id="SSF56935">
    <property type="entry name" value="Porins"/>
    <property type="match status" value="1"/>
</dbReference>
<dbReference type="InterPro" id="IPR041700">
    <property type="entry name" value="OMP_b-brl_3"/>
</dbReference>
<evidence type="ECO:0000313" key="3">
    <source>
        <dbReference type="Proteomes" id="UP000276733"/>
    </source>
</evidence>
<evidence type="ECO:0000259" key="1">
    <source>
        <dbReference type="Pfam" id="PF14905"/>
    </source>
</evidence>
<reference evidence="2 3" key="1">
    <citation type="submission" date="2018-11" db="EMBL/GenBank/DDBJ databases">
        <authorList>
            <consortium name="Pathogen Informatics"/>
        </authorList>
    </citation>
    <scope>NUCLEOTIDE SEQUENCE [LARGE SCALE GENOMIC DNA]</scope>
    <source>
        <strain evidence="2 3">NCTC11458</strain>
    </source>
</reference>
<dbReference type="Pfam" id="PF14905">
    <property type="entry name" value="OMP_b-brl_3"/>
    <property type="match status" value="1"/>
</dbReference>